<feature type="transmembrane region" description="Helical" evidence="7">
    <location>
        <begin position="12"/>
        <end position="31"/>
    </location>
</feature>
<evidence type="ECO:0000256" key="3">
    <source>
        <dbReference type="ARBA" id="ARBA00022475"/>
    </source>
</evidence>
<feature type="transmembrane region" description="Helical" evidence="7">
    <location>
        <begin position="37"/>
        <end position="55"/>
    </location>
</feature>
<dbReference type="GO" id="GO:0008324">
    <property type="term" value="F:monoatomic cation transmembrane transporter activity"/>
    <property type="evidence" value="ECO:0007669"/>
    <property type="project" value="InterPro"/>
</dbReference>
<evidence type="ECO:0000256" key="1">
    <source>
        <dbReference type="ARBA" id="ARBA00004651"/>
    </source>
</evidence>
<accession>A0A1Y0IBA1</accession>
<evidence type="ECO:0000313" key="8">
    <source>
        <dbReference type="EMBL" id="ARU57778.1"/>
    </source>
</evidence>
<gene>
    <name evidence="8" type="ORF">OLMES_3757</name>
</gene>
<evidence type="ECO:0000256" key="7">
    <source>
        <dbReference type="SAM" id="Phobius"/>
    </source>
</evidence>
<dbReference type="Pfam" id="PF01899">
    <property type="entry name" value="MNHE"/>
    <property type="match status" value="1"/>
</dbReference>
<comment type="similarity">
    <text evidence="2">Belongs to the CPA3 antiporters (TC 2.A.63) subunit E family.</text>
</comment>
<dbReference type="PANTHER" id="PTHR34584:SF1">
    <property type="entry name" value="NA(+)_H(+) ANTIPORTER SUBUNIT E1"/>
    <property type="match status" value="1"/>
</dbReference>
<dbReference type="KEGG" id="ome:OLMES_3757"/>
<dbReference type="Proteomes" id="UP000196027">
    <property type="component" value="Chromosome"/>
</dbReference>
<dbReference type="OrthoDB" id="9807187at2"/>
<evidence type="ECO:0000256" key="6">
    <source>
        <dbReference type="ARBA" id="ARBA00023136"/>
    </source>
</evidence>
<dbReference type="GO" id="GO:0005886">
    <property type="term" value="C:plasma membrane"/>
    <property type="evidence" value="ECO:0007669"/>
    <property type="project" value="UniProtKB-SubCell"/>
</dbReference>
<dbReference type="RefSeq" id="WP_087462637.1">
    <property type="nucleotide sequence ID" value="NZ_CP021425.1"/>
</dbReference>
<keyword evidence="5 7" id="KW-1133">Transmembrane helix</keyword>
<comment type="subcellular location">
    <subcellularLocation>
        <location evidence="1">Cell membrane</location>
        <topology evidence="1">Multi-pass membrane protein</topology>
    </subcellularLocation>
</comment>
<dbReference type="AlphaFoldDB" id="A0A1Y0IBA1"/>
<dbReference type="InterPro" id="IPR002758">
    <property type="entry name" value="Cation_antiport_E"/>
</dbReference>
<proteinExistence type="inferred from homology"/>
<organism evidence="8 9">
    <name type="scientific">Oleiphilus messinensis</name>
    <dbReference type="NCBI Taxonomy" id="141451"/>
    <lineage>
        <taxon>Bacteria</taxon>
        <taxon>Pseudomonadati</taxon>
        <taxon>Pseudomonadota</taxon>
        <taxon>Gammaproteobacteria</taxon>
        <taxon>Oceanospirillales</taxon>
        <taxon>Oleiphilaceae</taxon>
        <taxon>Oleiphilus</taxon>
    </lineage>
</organism>
<evidence type="ECO:0000313" key="9">
    <source>
        <dbReference type="Proteomes" id="UP000196027"/>
    </source>
</evidence>
<keyword evidence="4 7" id="KW-0812">Transmembrane</keyword>
<keyword evidence="9" id="KW-1185">Reference proteome</keyword>
<dbReference type="PANTHER" id="PTHR34584">
    <property type="entry name" value="NA(+)/H(+) ANTIPORTER SUBUNIT E1"/>
    <property type="match status" value="1"/>
</dbReference>
<evidence type="ECO:0000256" key="5">
    <source>
        <dbReference type="ARBA" id="ARBA00022989"/>
    </source>
</evidence>
<dbReference type="EMBL" id="CP021425">
    <property type="protein sequence ID" value="ARU57778.1"/>
    <property type="molecule type" value="Genomic_DNA"/>
</dbReference>
<evidence type="ECO:0000256" key="4">
    <source>
        <dbReference type="ARBA" id="ARBA00022692"/>
    </source>
</evidence>
<protein>
    <submittedName>
        <fullName evidence="8">Cation antiporter</fullName>
    </submittedName>
</protein>
<sequence>MQKSGATSPSLPIAWPHILGWGAALTVFWLLLSGMFIPLMLFFGGLSIVLVLCIVKRMDTIDGEIKSVYLGPKLMLYCAWLVAQIVKSSYHVVRLVWSKKPELSPTVALISTDRNAELGRVLYVNSITLTPGTLSIDIVDDVITVHALDKQSIQDLESGDMERRIAKVREG</sequence>
<keyword evidence="3" id="KW-1003">Cell membrane</keyword>
<name>A0A1Y0IBA1_9GAMM</name>
<keyword evidence="6 7" id="KW-0472">Membrane</keyword>
<reference evidence="8 9" key="1">
    <citation type="submission" date="2017-05" db="EMBL/GenBank/DDBJ databases">
        <title>Genomic insights into alkan degradation activity of Oleiphilus messinensis.</title>
        <authorList>
            <person name="Kozyavkin S.A."/>
            <person name="Slesarev A.I."/>
            <person name="Golyshin P.N."/>
            <person name="Korzhenkov A."/>
            <person name="Golyshina O.N."/>
            <person name="Toshchakov S.V."/>
        </authorList>
    </citation>
    <scope>NUCLEOTIDE SEQUENCE [LARGE SCALE GENOMIC DNA]</scope>
    <source>
        <strain evidence="8 9">ME102</strain>
    </source>
</reference>
<evidence type="ECO:0000256" key="2">
    <source>
        <dbReference type="ARBA" id="ARBA00006228"/>
    </source>
</evidence>